<accession>A0AAE7B614</accession>
<dbReference type="CDD" id="cd04187">
    <property type="entry name" value="DPM1_like_bac"/>
    <property type="match status" value="1"/>
</dbReference>
<feature type="transmembrane region" description="Helical" evidence="7">
    <location>
        <begin position="229"/>
        <end position="251"/>
    </location>
</feature>
<evidence type="ECO:0000259" key="8">
    <source>
        <dbReference type="Pfam" id="PF00535"/>
    </source>
</evidence>
<dbReference type="PANTHER" id="PTHR48090">
    <property type="entry name" value="UNDECAPRENYL-PHOSPHATE 4-DEOXY-4-FORMAMIDO-L-ARABINOSE TRANSFERASE-RELATED"/>
    <property type="match status" value="1"/>
</dbReference>
<dbReference type="Pfam" id="PF00535">
    <property type="entry name" value="Glycos_transf_2"/>
    <property type="match status" value="1"/>
</dbReference>
<evidence type="ECO:0000256" key="7">
    <source>
        <dbReference type="SAM" id="Phobius"/>
    </source>
</evidence>
<comment type="subcellular location">
    <subcellularLocation>
        <location evidence="1">Membrane</location>
        <topology evidence="1">Multi-pass membrane protein</topology>
    </subcellularLocation>
</comment>
<dbReference type="KEGG" id="aaqi:AAQM_2024"/>
<evidence type="ECO:0000256" key="4">
    <source>
        <dbReference type="ARBA" id="ARBA00022692"/>
    </source>
</evidence>
<sequence>MKKISVVTPCYNEEDNIYECVKVIKEVFSNYSNYSYEHIFIDNASTDSTVEKLKELAKENKNIKIIVNSRNFGWIKSPYYGLLQANGDAVILFVADMQDPASLIPDFIKKWEEGYKSIVGIKKNSEENKFMFNVRKLYYRFVNKLSNIDLIDNFTGYGLYDKKIIEILREMDEPYPYFRGLISEIGLEIFFIEYSQPLRFKGITKSNFFTLYDVAMLGITSHSLVPLRLATMLGFSISILSLVVAFVYFILKIIFWDTFSMGVAPIVIGLFFFSSVQLFFIGIIGEYIGSIHAYSKKRPLVIEKERVNFE</sequence>
<evidence type="ECO:0000256" key="3">
    <source>
        <dbReference type="ARBA" id="ARBA00022679"/>
    </source>
</evidence>
<dbReference type="GO" id="GO:0016757">
    <property type="term" value="F:glycosyltransferase activity"/>
    <property type="evidence" value="ECO:0007669"/>
    <property type="project" value="UniProtKB-KW"/>
</dbReference>
<evidence type="ECO:0000313" key="10">
    <source>
        <dbReference type="Proteomes" id="UP000502065"/>
    </source>
</evidence>
<evidence type="ECO:0000313" key="9">
    <source>
        <dbReference type="EMBL" id="QKE26745.1"/>
    </source>
</evidence>
<evidence type="ECO:0000256" key="2">
    <source>
        <dbReference type="ARBA" id="ARBA00022676"/>
    </source>
</evidence>
<feature type="transmembrane region" description="Helical" evidence="7">
    <location>
        <begin position="263"/>
        <end position="288"/>
    </location>
</feature>
<reference evidence="9 10" key="1">
    <citation type="submission" date="2018-07" db="EMBL/GenBank/DDBJ databases">
        <title>Identification of phenol metabolism pathways in Arcobacter.</title>
        <authorList>
            <person name="Miller W.G."/>
            <person name="Yee E."/>
            <person name="Bono J.L."/>
        </authorList>
    </citation>
    <scope>NUCLEOTIDE SEQUENCE [LARGE SCALE GENOMIC DNA]</scope>
    <source>
        <strain evidence="9 10">W63</strain>
    </source>
</reference>
<feature type="domain" description="Glycosyltransferase 2-like" evidence="8">
    <location>
        <begin position="5"/>
        <end position="165"/>
    </location>
</feature>
<evidence type="ECO:0000256" key="1">
    <source>
        <dbReference type="ARBA" id="ARBA00004141"/>
    </source>
</evidence>
<dbReference type="InterPro" id="IPR001173">
    <property type="entry name" value="Glyco_trans_2-like"/>
</dbReference>
<dbReference type="EMBL" id="CP030944">
    <property type="protein sequence ID" value="QKE26745.1"/>
    <property type="molecule type" value="Genomic_DNA"/>
</dbReference>
<protein>
    <submittedName>
        <fullName evidence="9">Glycosyltransferase, family 2</fullName>
    </submittedName>
</protein>
<keyword evidence="10" id="KW-1185">Reference proteome</keyword>
<evidence type="ECO:0000256" key="6">
    <source>
        <dbReference type="ARBA" id="ARBA00023136"/>
    </source>
</evidence>
<organism evidence="9 10">
    <name type="scientific">Arcobacter aquimarinus</name>
    <dbReference type="NCBI Taxonomy" id="1315211"/>
    <lineage>
        <taxon>Bacteria</taxon>
        <taxon>Pseudomonadati</taxon>
        <taxon>Campylobacterota</taxon>
        <taxon>Epsilonproteobacteria</taxon>
        <taxon>Campylobacterales</taxon>
        <taxon>Arcobacteraceae</taxon>
        <taxon>Arcobacter</taxon>
    </lineage>
</organism>
<dbReference type="InterPro" id="IPR029044">
    <property type="entry name" value="Nucleotide-diphossugar_trans"/>
</dbReference>
<dbReference type="Gene3D" id="3.90.550.10">
    <property type="entry name" value="Spore Coat Polysaccharide Biosynthesis Protein SpsA, Chain A"/>
    <property type="match status" value="1"/>
</dbReference>
<evidence type="ECO:0000256" key="5">
    <source>
        <dbReference type="ARBA" id="ARBA00022989"/>
    </source>
</evidence>
<dbReference type="AlphaFoldDB" id="A0AAE7B614"/>
<dbReference type="Proteomes" id="UP000502065">
    <property type="component" value="Chromosome"/>
</dbReference>
<dbReference type="InterPro" id="IPR050256">
    <property type="entry name" value="Glycosyltransferase_2"/>
</dbReference>
<keyword evidence="2" id="KW-0328">Glycosyltransferase</keyword>
<proteinExistence type="predicted"/>
<keyword evidence="5 7" id="KW-1133">Transmembrane helix</keyword>
<dbReference type="SUPFAM" id="SSF53448">
    <property type="entry name" value="Nucleotide-diphospho-sugar transferases"/>
    <property type="match status" value="1"/>
</dbReference>
<dbReference type="RefSeq" id="WP_129095726.1">
    <property type="nucleotide sequence ID" value="NZ_CBCSAE010000012.1"/>
</dbReference>
<gene>
    <name evidence="9" type="ORF">AAQM_2024</name>
</gene>
<dbReference type="GO" id="GO:0005886">
    <property type="term" value="C:plasma membrane"/>
    <property type="evidence" value="ECO:0007669"/>
    <property type="project" value="TreeGrafter"/>
</dbReference>
<keyword evidence="4 7" id="KW-0812">Transmembrane</keyword>
<keyword evidence="6 7" id="KW-0472">Membrane</keyword>
<keyword evidence="3" id="KW-0808">Transferase</keyword>
<dbReference type="PANTHER" id="PTHR48090:SF1">
    <property type="entry name" value="PROPHAGE BACTOPRENOL GLUCOSYL TRANSFERASE HOMOLOG"/>
    <property type="match status" value="1"/>
</dbReference>
<name>A0AAE7B614_9BACT</name>